<comment type="subcellular location">
    <subcellularLocation>
        <location evidence="5">Cell membrane</location>
        <topology evidence="5">Multi-pass membrane protein</topology>
    </subcellularLocation>
    <subcellularLocation>
        <location evidence="1">Membrane</location>
        <topology evidence="1">Multi-pass membrane protein</topology>
    </subcellularLocation>
</comment>
<dbReference type="GO" id="GO:0043190">
    <property type="term" value="C:ATP-binding cassette (ABC) transporter complex"/>
    <property type="evidence" value="ECO:0007669"/>
    <property type="project" value="InterPro"/>
</dbReference>
<keyword evidence="5" id="KW-0813">Transport</keyword>
<feature type="transmembrane region" description="Helical" evidence="5">
    <location>
        <begin position="25"/>
        <end position="49"/>
    </location>
</feature>
<evidence type="ECO:0000256" key="2">
    <source>
        <dbReference type="ARBA" id="ARBA00022692"/>
    </source>
</evidence>
<feature type="transmembrane region" description="Helical" evidence="5">
    <location>
        <begin position="149"/>
        <end position="177"/>
    </location>
</feature>
<sequence>MVYFWRSSYATFVRNWTVVFHAYPWSFFISGVFSGICSALLAFFAYHLLADNHIGQDFTRYTGTADYMSYLILGASILSFSIRILLGISRSLITERREGTLESLLLAPSPRLYYFTGITGQWIVNCVLETAFLMLLVWPLGLNMSHCNLVTLVVAFPVAVLALFGVSVLLGACMLATGDTYVLQNTLFAALTLLCGFVFPIAYLPQPLQWVAQALPVTGAVQLLREALLNGFTLTAVVPDLLRTVALGLGYALLGMLLMRWAERRALEGAY</sequence>
<dbReference type="RefSeq" id="WP_126557106.1">
    <property type="nucleotide sequence ID" value="NZ_BIFS01000002.1"/>
</dbReference>
<proteinExistence type="inferred from homology"/>
<dbReference type="InterPro" id="IPR000412">
    <property type="entry name" value="ABC_2_transport"/>
</dbReference>
<feature type="domain" description="ABC transmembrane type-2" evidence="6">
    <location>
        <begin position="30"/>
        <end position="262"/>
    </location>
</feature>
<dbReference type="EMBL" id="BIFS01000002">
    <property type="protein sequence ID" value="GCE23732.1"/>
    <property type="molecule type" value="Genomic_DNA"/>
</dbReference>
<comment type="similarity">
    <text evidence="5">Belongs to the ABC-2 integral membrane protein family.</text>
</comment>
<feature type="transmembrane region" description="Helical" evidence="5">
    <location>
        <begin position="183"/>
        <end position="203"/>
    </location>
</feature>
<dbReference type="InterPro" id="IPR047817">
    <property type="entry name" value="ABC2_TM_bact-type"/>
</dbReference>
<evidence type="ECO:0000259" key="6">
    <source>
        <dbReference type="PROSITE" id="PS51012"/>
    </source>
</evidence>
<evidence type="ECO:0000313" key="7">
    <source>
        <dbReference type="EMBL" id="GCE23732.1"/>
    </source>
</evidence>
<dbReference type="GO" id="GO:0140359">
    <property type="term" value="F:ABC-type transporter activity"/>
    <property type="evidence" value="ECO:0007669"/>
    <property type="project" value="InterPro"/>
</dbReference>
<feature type="transmembrane region" description="Helical" evidence="5">
    <location>
        <begin position="70"/>
        <end position="93"/>
    </location>
</feature>
<keyword evidence="5" id="KW-1003">Cell membrane</keyword>
<dbReference type="PANTHER" id="PTHR43229">
    <property type="entry name" value="NODULATION PROTEIN J"/>
    <property type="match status" value="1"/>
</dbReference>
<feature type="transmembrane region" description="Helical" evidence="5">
    <location>
        <begin position="113"/>
        <end position="137"/>
    </location>
</feature>
<dbReference type="PROSITE" id="PS51012">
    <property type="entry name" value="ABC_TM2"/>
    <property type="match status" value="1"/>
</dbReference>
<comment type="caution">
    <text evidence="7">The sequence shown here is derived from an EMBL/GenBank/DDBJ whole genome shotgun (WGS) entry which is preliminary data.</text>
</comment>
<dbReference type="Pfam" id="PF01061">
    <property type="entry name" value="ABC2_membrane"/>
    <property type="match status" value="1"/>
</dbReference>
<feature type="transmembrane region" description="Helical" evidence="5">
    <location>
        <begin position="241"/>
        <end position="259"/>
    </location>
</feature>
<dbReference type="InterPro" id="IPR051784">
    <property type="entry name" value="Nod_factor_ABC_transporter"/>
</dbReference>
<keyword evidence="8" id="KW-1185">Reference proteome</keyword>
<dbReference type="PANTHER" id="PTHR43229:SF6">
    <property type="entry name" value="ABC-TYPE MULTIDRUG TRANSPORT SYSTEM, PERMEASE COMPONENT"/>
    <property type="match status" value="1"/>
</dbReference>
<evidence type="ECO:0000313" key="8">
    <source>
        <dbReference type="Proteomes" id="UP000287188"/>
    </source>
</evidence>
<dbReference type="InterPro" id="IPR013525">
    <property type="entry name" value="ABC2_TM"/>
</dbReference>
<evidence type="ECO:0000256" key="1">
    <source>
        <dbReference type="ARBA" id="ARBA00004141"/>
    </source>
</evidence>
<reference evidence="8" key="1">
    <citation type="submission" date="2018-12" db="EMBL/GenBank/DDBJ databases">
        <title>Tengunoibacter tsumagoiensis gen. nov., sp. nov., Dictyobacter kobayashii sp. nov., D. alpinus sp. nov., and D. joshuensis sp. nov. and description of Dictyobacteraceae fam. nov. within the order Ktedonobacterales isolated from Tengu-no-mugimeshi.</title>
        <authorList>
            <person name="Wang C.M."/>
            <person name="Zheng Y."/>
            <person name="Sakai Y."/>
            <person name="Toyoda A."/>
            <person name="Minakuchi Y."/>
            <person name="Abe K."/>
            <person name="Yokota A."/>
            <person name="Yabe S."/>
        </authorList>
    </citation>
    <scope>NUCLEOTIDE SEQUENCE [LARGE SCALE GENOMIC DNA]</scope>
    <source>
        <strain evidence="8">Uno11</strain>
    </source>
</reference>
<accession>A0A402AX76</accession>
<protein>
    <recommendedName>
        <fullName evidence="5">Transport permease protein</fullName>
    </recommendedName>
</protein>
<dbReference type="Proteomes" id="UP000287188">
    <property type="component" value="Unassembled WGS sequence"/>
</dbReference>
<keyword evidence="4 5" id="KW-0472">Membrane</keyword>
<name>A0A402AX76_9CHLR</name>
<keyword evidence="3 5" id="KW-1133">Transmembrane helix</keyword>
<evidence type="ECO:0000256" key="4">
    <source>
        <dbReference type="ARBA" id="ARBA00023136"/>
    </source>
</evidence>
<keyword evidence="2 5" id="KW-0812">Transmembrane</keyword>
<dbReference type="AlphaFoldDB" id="A0A402AX76"/>
<evidence type="ECO:0000256" key="5">
    <source>
        <dbReference type="RuleBase" id="RU361157"/>
    </source>
</evidence>
<gene>
    <name evidence="7" type="ORF">KDK_75320</name>
</gene>
<evidence type="ECO:0000256" key="3">
    <source>
        <dbReference type="ARBA" id="ARBA00022989"/>
    </source>
</evidence>
<dbReference type="OrthoDB" id="9776218at2"/>
<organism evidence="7 8">
    <name type="scientific">Dictyobacter kobayashii</name>
    <dbReference type="NCBI Taxonomy" id="2014872"/>
    <lineage>
        <taxon>Bacteria</taxon>
        <taxon>Bacillati</taxon>
        <taxon>Chloroflexota</taxon>
        <taxon>Ktedonobacteria</taxon>
        <taxon>Ktedonobacterales</taxon>
        <taxon>Dictyobacteraceae</taxon>
        <taxon>Dictyobacter</taxon>
    </lineage>
</organism>
<dbReference type="PIRSF" id="PIRSF006648">
    <property type="entry name" value="DrrB"/>
    <property type="match status" value="1"/>
</dbReference>